<evidence type="ECO:0000256" key="4">
    <source>
        <dbReference type="ARBA" id="ARBA00022692"/>
    </source>
</evidence>
<evidence type="ECO:0000259" key="12">
    <source>
        <dbReference type="PROSITE" id="PS50011"/>
    </source>
</evidence>
<dbReference type="Gene3D" id="3.80.10.10">
    <property type="entry name" value="Ribonuclease Inhibitor"/>
    <property type="match status" value="1"/>
</dbReference>
<evidence type="ECO:0000256" key="9">
    <source>
        <dbReference type="SAM" id="MobiDB-lite"/>
    </source>
</evidence>
<dbReference type="PANTHER" id="PTHR48007">
    <property type="entry name" value="LEUCINE-RICH REPEAT RECEPTOR-LIKE PROTEIN KINASE PXC1"/>
    <property type="match status" value="1"/>
</dbReference>
<dbReference type="AlphaFoldDB" id="A0A5P1F8N4"/>
<keyword evidence="4 10" id="KW-0812">Transmembrane</keyword>
<evidence type="ECO:0000256" key="2">
    <source>
        <dbReference type="ARBA" id="ARBA00022553"/>
    </source>
</evidence>
<evidence type="ECO:0000313" key="13">
    <source>
        <dbReference type="EMBL" id="ONK73757.1"/>
    </source>
</evidence>
<dbReference type="InterPro" id="IPR013210">
    <property type="entry name" value="LRR_N_plant-typ"/>
</dbReference>
<dbReference type="Gene3D" id="3.30.200.20">
    <property type="entry name" value="Phosphorylase Kinase, domain 1"/>
    <property type="match status" value="1"/>
</dbReference>
<dbReference type="InterPro" id="IPR046959">
    <property type="entry name" value="PRK1-6/SRF4-like"/>
</dbReference>
<dbReference type="OMA" id="IACSNWH"/>
<gene>
    <name evidence="13" type="ORF">A4U43_C04F34960</name>
</gene>
<dbReference type="Pfam" id="PF08263">
    <property type="entry name" value="LRRNT_2"/>
    <property type="match status" value="1"/>
</dbReference>
<dbReference type="Pfam" id="PF00560">
    <property type="entry name" value="LRR_1"/>
    <property type="match status" value="1"/>
</dbReference>
<dbReference type="SUPFAM" id="SSF52058">
    <property type="entry name" value="L domain-like"/>
    <property type="match status" value="1"/>
</dbReference>
<evidence type="ECO:0000256" key="1">
    <source>
        <dbReference type="ARBA" id="ARBA00004167"/>
    </source>
</evidence>
<keyword evidence="3" id="KW-0433">Leucine-rich repeat</keyword>
<dbReference type="PROSITE" id="PS50011">
    <property type="entry name" value="PROTEIN_KINASE_DOM"/>
    <property type="match status" value="1"/>
</dbReference>
<dbReference type="GO" id="GO:0016020">
    <property type="term" value="C:membrane"/>
    <property type="evidence" value="ECO:0007669"/>
    <property type="project" value="UniProtKB-SubCell"/>
</dbReference>
<accession>A0A5P1F8N4</accession>
<name>A0A5P1F8N4_ASPOF</name>
<reference evidence="14" key="1">
    <citation type="journal article" date="2017" name="Nat. Commun.">
        <title>The asparagus genome sheds light on the origin and evolution of a young Y chromosome.</title>
        <authorList>
            <person name="Harkess A."/>
            <person name="Zhou J."/>
            <person name="Xu C."/>
            <person name="Bowers J.E."/>
            <person name="Van der Hulst R."/>
            <person name="Ayyampalayam S."/>
            <person name="Mercati F."/>
            <person name="Riccardi P."/>
            <person name="McKain M.R."/>
            <person name="Kakrana A."/>
            <person name="Tang H."/>
            <person name="Ray J."/>
            <person name="Groenendijk J."/>
            <person name="Arikit S."/>
            <person name="Mathioni S.M."/>
            <person name="Nakano M."/>
            <person name="Shan H."/>
            <person name="Telgmann-Rauber A."/>
            <person name="Kanno A."/>
            <person name="Yue Z."/>
            <person name="Chen H."/>
            <person name="Li W."/>
            <person name="Chen Y."/>
            <person name="Xu X."/>
            <person name="Zhang Y."/>
            <person name="Luo S."/>
            <person name="Chen H."/>
            <person name="Gao J."/>
            <person name="Mao Z."/>
            <person name="Pires J.C."/>
            <person name="Luo M."/>
            <person name="Kudrna D."/>
            <person name="Wing R.A."/>
            <person name="Meyers B.C."/>
            <person name="Yi K."/>
            <person name="Kong H."/>
            <person name="Lavrijsen P."/>
            <person name="Sunseri F."/>
            <person name="Falavigna A."/>
            <person name="Ye Y."/>
            <person name="Leebens-Mack J.H."/>
            <person name="Chen G."/>
        </authorList>
    </citation>
    <scope>NUCLEOTIDE SEQUENCE [LARGE SCALE GENOMIC DNA]</scope>
    <source>
        <strain evidence="14">cv. DH0086</strain>
    </source>
</reference>
<dbReference type="GO" id="GO:0005524">
    <property type="term" value="F:ATP binding"/>
    <property type="evidence" value="ECO:0007669"/>
    <property type="project" value="InterPro"/>
</dbReference>
<feature type="signal peptide" evidence="11">
    <location>
        <begin position="1"/>
        <end position="21"/>
    </location>
</feature>
<keyword evidence="7 10" id="KW-1133">Transmembrane helix</keyword>
<dbReference type="InterPro" id="IPR011009">
    <property type="entry name" value="Kinase-like_dom_sf"/>
</dbReference>
<proteinExistence type="predicted"/>
<keyword evidence="8 10" id="KW-0472">Membrane</keyword>
<evidence type="ECO:0000256" key="10">
    <source>
        <dbReference type="SAM" id="Phobius"/>
    </source>
</evidence>
<protein>
    <recommendedName>
        <fullName evidence="12">Protein kinase domain-containing protein</fullName>
    </recommendedName>
</protein>
<keyword evidence="5 11" id="KW-0732">Signal</keyword>
<dbReference type="Proteomes" id="UP000243459">
    <property type="component" value="Chromosome 4"/>
</dbReference>
<dbReference type="InterPro" id="IPR001611">
    <property type="entry name" value="Leu-rich_rpt"/>
</dbReference>
<dbReference type="EMBL" id="CM007384">
    <property type="protein sequence ID" value="ONK73757.1"/>
    <property type="molecule type" value="Genomic_DNA"/>
</dbReference>
<feature type="compositionally biased region" description="Pro residues" evidence="9">
    <location>
        <begin position="214"/>
        <end position="227"/>
    </location>
</feature>
<keyword evidence="2" id="KW-0597">Phosphoprotein</keyword>
<evidence type="ECO:0000256" key="5">
    <source>
        <dbReference type="ARBA" id="ARBA00022729"/>
    </source>
</evidence>
<dbReference type="SUPFAM" id="SSF56112">
    <property type="entry name" value="Protein kinase-like (PK-like)"/>
    <property type="match status" value="1"/>
</dbReference>
<feature type="transmembrane region" description="Helical" evidence="10">
    <location>
        <begin position="243"/>
        <end position="267"/>
    </location>
</feature>
<evidence type="ECO:0000256" key="7">
    <source>
        <dbReference type="ARBA" id="ARBA00022989"/>
    </source>
</evidence>
<dbReference type="PROSITE" id="PS51450">
    <property type="entry name" value="LRR"/>
    <property type="match status" value="1"/>
</dbReference>
<sequence>MDLFSKLFIFLLFSSSKPIHASGFYRLEREDLLYVRDSLTSTANLHSKWTGPPCFENQTRWIGITCFNSHVVGINLTGIQLTGSLPPKSLQHVAYLENLNLSDNALHGDIPTLQGLNKLKIVSLARNKFSGSIPEGFMALPRLTRLELQDNLLNGKIPSFDQKSLTEFNVSYNFLEGKIPETSVLQRFKASSFDHNLRLCGRPLNKPCRGLSPSPSPSPSIVPPSIMPSPTSGPSRTKKLENWVLIVIGVCGVMALAMIVLCCLCYYKRNRKKETMKKREVSGETSSEFPVSRPGGSLSGEGTSKLESLEFFDKSRQLFNLDELLRSSAEVIGKSKLGTTYRTTLEQGNIVVVKRLRGVSGLSRKDFVQQMEILGALRHENLVEIIAFYYSKDEKLVVYEHVGDGSLSHLLHDNRGVGRLPLNWSSRLKIAKGIAKALAYLHHSLPSHRVPHSNLKTSSILIHDRRHPKLTDFGLLPLFPSPHLAQDLAIRSSPEFSQGKKLNHKTDIYCFGLVLLEIITGQVPEDHDGDLPSWVRSAISCDWSTDVLDLEIVAEKERHGDMLMLVDIALQCAAVEPGRRPSVSVLVERIEEISEGEG</sequence>
<dbReference type="Gramene" id="ONK73757">
    <property type="protein sequence ID" value="ONK73757"/>
    <property type="gene ID" value="A4U43_C04F34960"/>
</dbReference>
<evidence type="ECO:0000313" key="14">
    <source>
        <dbReference type="Proteomes" id="UP000243459"/>
    </source>
</evidence>
<dbReference type="OrthoDB" id="772719at2759"/>
<evidence type="ECO:0000256" key="8">
    <source>
        <dbReference type="ARBA" id="ARBA00023136"/>
    </source>
</evidence>
<keyword evidence="14" id="KW-1185">Reference proteome</keyword>
<dbReference type="PANTHER" id="PTHR48007:SF40">
    <property type="entry name" value="SERINE-THREONINE_TYROSINE-PROTEIN KINASE CATALYTIC DOMAIN-CONTAINING PROTEIN"/>
    <property type="match status" value="1"/>
</dbReference>
<dbReference type="Pfam" id="PF07714">
    <property type="entry name" value="PK_Tyr_Ser-Thr"/>
    <property type="match status" value="1"/>
</dbReference>
<evidence type="ECO:0000256" key="11">
    <source>
        <dbReference type="SAM" id="SignalP"/>
    </source>
</evidence>
<dbReference type="InterPro" id="IPR000719">
    <property type="entry name" value="Prot_kinase_dom"/>
</dbReference>
<feature type="chain" id="PRO_5024300216" description="Protein kinase domain-containing protein" evidence="11">
    <location>
        <begin position="22"/>
        <end position="598"/>
    </location>
</feature>
<comment type="subcellular location">
    <subcellularLocation>
        <location evidence="1">Membrane</location>
        <topology evidence="1">Single-pass membrane protein</topology>
    </subcellularLocation>
</comment>
<dbReference type="InterPro" id="IPR001245">
    <property type="entry name" value="Ser-Thr/Tyr_kinase_cat_dom"/>
</dbReference>
<feature type="region of interest" description="Disordered" evidence="9">
    <location>
        <begin position="276"/>
        <end position="300"/>
    </location>
</feature>
<keyword evidence="6" id="KW-0677">Repeat</keyword>
<dbReference type="Gene3D" id="1.10.510.10">
    <property type="entry name" value="Transferase(Phosphotransferase) domain 1"/>
    <property type="match status" value="1"/>
</dbReference>
<dbReference type="FunFam" id="3.80.10.10:FF:000722">
    <property type="entry name" value="Leucine-rich repeat receptor-like protein kinase"/>
    <property type="match status" value="1"/>
</dbReference>
<organism evidence="13 14">
    <name type="scientific">Asparagus officinalis</name>
    <name type="common">Garden asparagus</name>
    <dbReference type="NCBI Taxonomy" id="4686"/>
    <lineage>
        <taxon>Eukaryota</taxon>
        <taxon>Viridiplantae</taxon>
        <taxon>Streptophyta</taxon>
        <taxon>Embryophyta</taxon>
        <taxon>Tracheophyta</taxon>
        <taxon>Spermatophyta</taxon>
        <taxon>Magnoliopsida</taxon>
        <taxon>Liliopsida</taxon>
        <taxon>Asparagales</taxon>
        <taxon>Asparagaceae</taxon>
        <taxon>Asparagoideae</taxon>
        <taxon>Asparagus</taxon>
    </lineage>
</organism>
<evidence type="ECO:0000256" key="6">
    <source>
        <dbReference type="ARBA" id="ARBA00022737"/>
    </source>
</evidence>
<dbReference type="InterPro" id="IPR032675">
    <property type="entry name" value="LRR_dom_sf"/>
</dbReference>
<feature type="region of interest" description="Disordered" evidence="9">
    <location>
        <begin position="208"/>
        <end position="236"/>
    </location>
</feature>
<feature type="domain" description="Protein kinase" evidence="12">
    <location>
        <begin position="326"/>
        <end position="593"/>
    </location>
</feature>
<evidence type="ECO:0000256" key="3">
    <source>
        <dbReference type="ARBA" id="ARBA00022614"/>
    </source>
</evidence>
<dbReference type="GO" id="GO:0004672">
    <property type="term" value="F:protein kinase activity"/>
    <property type="evidence" value="ECO:0007669"/>
    <property type="project" value="InterPro"/>
</dbReference>